<dbReference type="InterPro" id="IPR000086">
    <property type="entry name" value="NUDIX_hydrolase_dom"/>
</dbReference>
<comment type="caution">
    <text evidence="2">The sequence shown here is derived from an EMBL/GenBank/DDBJ whole genome shotgun (WGS) entry which is preliminary data.</text>
</comment>
<evidence type="ECO:0000313" key="2">
    <source>
        <dbReference type="EMBL" id="GJD46592.1"/>
    </source>
</evidence>
<organism evidence="2 3">
    <name type="scientific">Methylobacterium cerastii</name>
    <dbReference type="NCBI Taxonomy" id="932741"/>
    <lineage>
        <taxon>Bacteria</taxon>
        <taxon>Pseudomonadati</taxon>
        <taxon>Pseudomonadota</taxon>
        <taxon>Alphaproteobacteria</taxon>
        <taxon>Hyphomicrobiales</taxon>
        <taxon>Methylobacteriaceae</taxon>
        <taxon>Methylobacterium</taxon>
    </lineage>
</organism>
<dbReference type="SUPFAM" id="SSF55811">
    <property type="entry name" value="Nudix"/>
    <property type="match status" value="1"/>
</dbReference>
<gene>
    <name evidence="2" type="ORF">AFCDBAGC_4474</name>
</gene>
<accession>A0ABQ4QN30</accession>
<feature type="domain" description="Nudix hydrolase" evidence="1">
    <location>
        <begin position="95"/>
        <end position="241"/>
    </location>
</feature>
<keyword evidence="3" id="KW-1185">Reference proteome</keyword>
<dbReference type="RefSeq" id="WP_147829207.1">
    <property type="nucleotide sequence ID" value="NZ_BPQG01000081.1"/>
</dbReference>
<dbReference type="Gene3D" id="3.90.79.10">
    <property type="entry name" value="Nucleoside Triphosphate Pyrophosphohydrolase"/>
    <property type="match status" value="1"/>
</dbReference>
<sequence length="251" mass="27382">MSDRPTPDPRPYGFEVVRLARLEARLVTYDWAWARDNAARIDDNWRRRRAAQPALFDGPVLVACGCAIDDDTCRLDLFKTPYSRFLAYRDGGSPDGHVANAFAAIVPWSADGAVLLGRMGPHTANAGQIYFPCGTPDLDDVRGESVDFSGSAARELLEETGLRVPDAATEEWVCLRGEGQLAFLRPVRFTEPAAALVERMELYALREDEPELSGIVTVRGADDLDGAMPGFVRAYLASAFEAETGAADVTP</sequence>
<dbReference type="InterPro" id="IPR015797">
    <property type="entry name" value="NUDIX_hydrolase-like_dom_sf"/>
</dbReference>
<reference evidence="2 3" key="1">
    <citation type="journal article" date="2021" name="Front. Microbiol.">
        <title>Comprehensive Comparative Genomics and Phenotyping of Methylobacterium Species.</title>
        <authorList>
            <person name="Alessa O."/>
            <person name="Ogura Y."/>
            <person name="Fujitani Y."/>
            <person name="Takami H."/>
            <person name="Hayashi T."/>
            <person name="Sahin N."/>
            <person name="Tani A."/>
        </authorList>
    </citation>
    <scope>NUCLEOTIDE SEQUENCE [LARGE SCALE GENOMIC DNA]</scope>
    <source>
        <strain evidence="2 3">DSM 23679</strain>
    </source>
</reference>
<evidence type="ECO:0000313" key="3">
    <source>
        <dbReference type="Proteomes" id="UP001055117"/>
    </source>
</evidence>
<protein>
    <recommendedName>
        <fullName evidence="1">Nudix hydrolase domain-containing protein</fullName>
    </recommendedName>
</protein>
<proteinExistence type="predicted"/>
<dbReference type="EMBL" id="BPQG01000081">
    <property type="protein sequence ID" value="GJD46592.1"/>
    <property type="molecule type" value="Genomic_DNA"/>
</dbReference>
<dbReference type="Proteomes" id="UP001055117">
    <property type="component" value="Unassembled WGS sequence"/>
</dbReference>
<dbReference type="PROSITE" id="PS51462">
    <property type="entry name" value="NUDIX"/>
    <property type="match status" value="1"/>
</dbReference>
<evidence type="ECO:0000259" key="1">
    <source>
        <dbReference type="PROSITE" id="PS51462"/>
    </source>
</evidence>
<name>A0ABQ4QN30_9HYPH</name>